<sequence>MPKVNATLIGLVLAGGQSRRMGQDKALMRYQGRTLIDNASLLLQAASCDKVLISRNAPGFLNDKIEDAGPLGGVHAVLDALSQSDNHTDNPYELLVLPVDMPQMTPELLRILVSRGREAEKACYVENRFLPFFLSVAQNTQALLANYLVEQSKRRVVGFLEILNAVSLKEADLKKTLGKDEADNKKRLAKMSNEDDIEWLNVNTPGDWPREK</sequence>
<dbReference type="InterPro" id="IPR013482">
    <property type="entry name" value="Molybde_CF_guanTrfase"/>
</dbReference>
<reference evidence="9 10" key="1">
    <citation type="submission" date="2014-12" db="EMBL/GenBank/DDBJ databases">
        <title>Genome sequencing of Alteromonas marina AD001.</title>
        <authorList>
            <person name="Adrian T.G.S."/>
            <person name="Chan K.G."/>
        </authorList>
    </citation>
    <scope>NUCLEOTIDE SEQUENCE [LARGE SCALE GENOMIC DNA]</scope>
    <source>
        <strain evidence="9 10">AD001</strain>
    </source>
</reference>
<keyword evidence="6" id="KW-0342">GTP-binding</keyword>
<evidence type="ECO:0000256" key="1">
    <source>
        <dbReference type="ARBA" id="ARBA00022490"/>
    </source>
</evidence>
<dbReference type="Proteomes" id="UP000031197">
    <property type="component" value="Unassembled WGS sequence"/>
</dbReference>
<evidence type="ECO:0000313" key="9">
    <source>
        <dbReference type="EMBL" id="KHT44181.1"/>
    </source>
</evidence>
<name>A0A0B3YUK9_9ALTE</name>
<accession>A0A0B3YUK9</accession>
<keyword evidence="10" id="KW-1185">Reference proteome</keyword>
<dbReference type="GO" id="GO:0006777">
    <property type="term" value="P:Mo-molybdopterin cofactor biosynthetic process"/>
    <property type="evidence" value="ECO:0007669"/>
    <property type="project" value="UniProtKB-KW"/>
</dbReference>
<dbReference type="GO" id="GO:0016779">
    <property type="term" value="F:nucleotidyltransferase activity"/>
    <property type="evidence" value="ECO:0007669"/>
    <property type="project" value="UniProtKB-ARBA"/>
</dbReference>
<dbReference type="EMBL" id="JWLW01000067">
    <property type="protein sequence ID" value="KHT44181.1"/>
    <property type="molecule type" value="Genomic_DNA"/>
</dbReference>
<dbReference type="PANTHER" id="PTHR19136">
    <property type="entry name" value="MOLYBDENUM COFACTOR GUANYLYLTRANSFERASE"/>
    <property type="match status" value="1"/>
</dbReference>
<dbReference type="Gene3D" id="3.90.550.10">
    <property type="entry name" value="Spore Coat Polysaccharide Biosynthesis Protein SpsA, Chain A"/>
    <property type="match status" value="1"/>
</dbReference>
<dbReference type="CDD" id="cd02503">
    <property type="entry name" value="MobA"/>
    <property type="match status" value="1"/>
</dbReference>
<keyword evidence="7" id="KW-0501">Molybdenum cofactor biosynthesis</keyword>
<evidence type="ECO:0000256" key="4">
    <source>
        <dbReference type="ARBA" id="ARBA00022741"/>
    </source>
</evidence>
<evidence type="ECO:0000313" key="10">
    <source>
        <dbReference type="Proteomes" id="UP000031197"/>
    </source>
</evidence>
<gene>
    <name evidence="9" type="ORF">RJ41_18340</name>
</gene>
<dbReference type="PANTHER" id="PTHR19136:SF81">
    <property type="entry name" value="MOLYBDENUM COFACTOR GUANYLYLTRANSFERASE"/>
    <property type="match status" value="1"/>
</dbReference>
<comment type="caution">
    <text evidence="9">The sequence shown here is derived from an EMBL/GenBank/DDBJ whole genome shotgun (WGS) entry which is preliminary data.</text>
</comment>
<evidence type="ECO:0000256" key="3">
    <source>
        <dbReference type="ARBA" id="ARBA00022723"/>
    </source>
</evidence>
<evidence type="ECO:0000256" key="7">
    <source>
        <dbReference type="ARBA" id="ARBA00023150"/>
    </source>
</evidence>
<dbReference type="RefSeq" id="WP_039223934.1">
    <property type="nucleotide sequence ID" value="NZ_JWLW01000067.1"/>
</dbReference>
<dbReference type="GO" id="GO:0005525">
    <property type="term" value="F:GTP binding"/>
    <property type="evidence" value="ECO:0007669"/>
    <property type="project" value="UniProtKB-KW"/>
</dbReference>
<keyword evidence="1" id="KW-0963">Cytoplasm</keyword>
<keyword evidence="2" id="KW-0808">Transferase</keyword>
<dbReference type="SUPFAM" id="SSF53448">
    <property type="entry name" value="Nucleotide-diphospho-sugar transferases"/>
    <property type="match status" value="1"/>
</dbReference>
<keyword evidence="4" id="KW-0547">Nucleotide-binding</keyword>
<dbReference type="InterPro" id="IPR029044">
    <property type="entry name" value="Nucleotide-diphossugar_trans"/>
</dbReference>
<protein>
    <submittedName>
        <fullName evidence="9">Molybdopterin guanine dinucleotide synthase</fullName>
    </submittedName>
</protein>
<dbReference type="InterPro" id="IPR025877">
    <property type="entry name" value="MobA-like_NTP_Trfase"/>
</dbReference>
<keyword evidence="5" id="KW-0460">Magnesium</keyword>
<dbReference type="GO" id="GO:0046872">
    <property type="term" value="F:metal ion binding"/>
    <property type="evidence" value="ECO:0007669"/>
    <property type="project" value="UniProtKB-KW"/>
</dbReference>
<organism evidence="9 10">
    <name type="scientific">Alteromonas marina</name>
    <dbReference type="NCBI Taxonomy" id="203795"/>
    <lineage>
        <taxon>Bacteria</taxon>
        <taxon>Pseudomonadati</taxon>
        <taxon>Pseudomonadota</taxon>
        <taxon>Gammaproteobacteria</taxon>
        <taxon>Alteromonadales</taxon>
        <taxon>Alteromonadaceae</taxon>
        <taxon>Alteromonas/Salinimonas group</taxon>
        <taxon>Alteromonas</taxon>
    </lineage>
</organism>
<dbReference type="Pfam" id="PF12804">
    <property type="entry name" value="NTP_transf_3"/>
    <property type="match status" value="1"/>
</dbReference>
<dbReference type="AlphaFoldDB" id="A0A0B3YUK9"/>
<evidence type="ECO:0000256" key="2">
    <source>
        <dbReference type="ARBA" id="ARBA00022679"/>
    </source>
</evidence>
<feature type="domain" description="MobA-like NTP transferase" evidence="8">
    <location>
        <begin position="10"/>
        <end position="157"/>
    </location>
</feature>
<proteinExistence type="predicted"/>
<keyword evidence="3" id="KW-0479">Metal-binding</keyword>
<evidence type="ECO:0000259" key="8">
    <source>
        <dbReference type="Pfam" id="PF12804"/>
    </source>
</evidence>
<dbReference type="OrthoDB" id="9788394at2"/>
<evidence type="ECO:0000256" key="6">
    <source>
        <dbReference type="ARBA" id="ARBA00023134"/>
    </source>
</evidence>
<evidence type="ECO:0000256" key="5">
    <source>
        <dbReference type="ARBA" id="ARBA00022842"/>
    </source>
</evidence>